<reference evidence="5 6" key="1">
    <citation type="submission" date="2019-07" db="EMBL/GenBank/DDBJ databases">
        <title>Genomes of Cafeteria roenbergensis.</title>
        <authorList>
            <person name="Fischer M.G."/>
            <person name="Hackl T."/>
            <person name="Roman M."/>
        </authorList>
    </citation>
    <scope>NUCLEOTIDE SEQUENCE [LARGE SCALE GENOMIC DNA]</scope>
    <source>
        <strain evidence="5 6">Cflag</strain>
    </source>
</reference>
<keyword evidence="1" id="KW-0479">Metal-binding</keyword>
<evidence type="ECO:0000256" key="1">
    <source>
        <dbReference type="ARBA" id="ARBA00022723"/>
    </source>
</evidence>
<organism evidence="5 6">
    <name type="scientific">Cafeteria roenbergensis</name>
    <name type="common">Marine flagellate</name>
    <dbReference type="NCBI Taxonomy" id="33653"/>
    <lineage>
        <taxon>Eukaryota</taxon>
        <taxon>Sar</taxon>
        <taxon>Stramenopiles</taxon>
        <taxon>Bigyra</taxon>
        <taxon>Opalozoa</taxon>
        <taxon>Bicosoecida</taxon>
        <taxon>Cafeteriaceae</taxon>
        <taxon>Cafeteria</taxon>
    </lineage>
</organism>
<dbReference type="GO" id="GO:0046872">
    <property type="term" value="F:metal ion binding"/>
    <property type="evidence" value="ECO:0007669"/>
    <property type="project" value="UniProtKB-KW"/>
</dbReference>
<comment type="caution">
    <text evidence="5">The sequence shown here is derived from an EMBL/GenBank/DDBJ whole genome shotgun (WGS) entry which is preliminary data.</text>
</comment>
<keyword evidence="3" id="KW-0408">Iron</keyword>
<protein>
    <recommendedName>
        <fullName evidence="7">Isopenicillin N synthase-like Fe(2+) 2OG dioxygenase domain-containing protein</fullName>
    </recommendedName>
</protein>
<accession>A0A5A8CB04</accession>
<name>A0A5A8CB04_CAFRO</name>
<dbReference type="PANTHER" id="PTHR10209:SF874">
    <property type="entry name" value="2-OXOGLUTARATE (2OG) AND FE(II)-DEPENDENT OXYGENASE SUPERFAMILY PROTEIN"/>
    <property type="match status" value="1"/>
</dbReference>
<sequence length="389" mass="42401">MAAAAAVSSVDESVKALGDSFDGIPVIDVGAWLKKDGAEVDAETIATECAKAAASLRKYGCVFARDPRVDSKDNDRFLDTLEKYFETPEDARMKDTHPELSYQVGATPAFTELPRNHCDRMKAYKDTDKPLSECPPEKDCKWRFFWRIGERPAETKFGELNAAPVVPEGIPEWTDVMNTWGGKLLGCVTCVAQMAARGFGLEDDAFSSRMDMGPHLLAPTATDLKRFGKEGTVCAGYHRDLNFLTIHGKSRFPGLYVWTREGKKLAVRVPEGCLLVQAGIQAEYITAGHVMAGYHEVVVTPQTLEAVERATAAGRSIWRISSTLFSHMASDGMLEPIGKFASEEAAKDYPPVLVGGPGQGRARGNQPQGRRSAARRRGVSARATRTPGS</sequence>
<evidence type="ECO:0008006" key="7">
    <source>
        <dbReference type="Google" id="ProtNLM"/>
    </source>
</evidence>
<evidence type="ECO:0000313" key="6">
    <source>
        <dbReference type="Proteomes" id="UP000325113"/>
    </source>
</evidence>
<proteinExistence type="predicted"/>
<feature type="region of interest" description="Disordered" evidence="4">
    <location>
        <begin position="348"/>
        <end position="389"/>
    </location>
</feature>
<dbReference type="Gene3D" id="2.60.120.330">
    <property type="entry name" value="B-lactam Antibiotic, Isopenicillin N Synthase, Chain"/>
    <property type="match status" value="1"/>
</dbReference>
<dbReference type="GO" id="GO:0016491">
    <property type="term" value="F:oxidoreductase activity"/>
    <property type="evidence" value="ECO:0007669"/>
    <property type="project" value="UniProtKB-KW"/>
</dbReference>
<evidence type="ECO:0000256" key="4">
    <source>
        <dbReference type="SAM" id="MobiDB-lite"/>
    </source>
</evidence>
<dbReference type="SUPFAM" id="SSF51197">
    <property type="entry name" value="Clavaminate synthase-like"/>
    <property type="match status" value="1"/>
</dbReference>
<gene>
    <name evidence="5" type="ORF">FNF31_07104</name>
</gene>
<evidence type="ECO:0000313" key="5">
    <source>
        <dbReference type="EMBL" id="KAA0150018.1"/>
    </source>
</evidence>
<dbReference type="Proteomes" id="UP000325113">
    <property type="component" value="Unassembled WGS sequence"/>
</dbReference>
<dbReference type="PANTHER" id="PTHR10209">
    <property type="entry name" value="OXIDOREDUCTASE, 2OG-FE II OXYGENASE FAMILY PROTEIN"/>
    <property type="match status" value="1"/>
</dbReference>
<feature type="compositionally biased region" description="Low complexity" evidence="4">
    <location>
        <begin position="380"/>
        <end position="389"/>
    </location>
</feature>
<evidence type="ECO:0000256" key="2">
    <source>
        <dbReference type="ARBA" id="ARBA00023002"/>
    </source>
</evidence>
<keyword evidence="2" id="KW-0560">Oxidoreductase</keyword>
<dbReference type="InterPro" id="IPR027443">
    <property type="entry name" value="IPNS-like_sf"/>
</dbReference>
<dbReference type="EMBL" id="VLTM01000128">
    <property type="protein sequence ID" value="KAA0150018.1"/>
    <property type="molecule type" value="Genomic_DNA"/>
</dbReference>
<evidence type="ECO:0000256" key="3">
    <source>
        <dbReference type="ARBA" id="ARBA00023004"/>
    </source>
</evidence>
<dbReference type="AlphaFoldDB" id="A0A5A8CB04"/>